<dbReference type="InterPro" id="IPR013098">
    <property type="entry name" value="Ig_I-set"/>
</dbReference>
<keyword evidence="4 12" id="KW-0732">Signal</keyword>
<dbReference type="InterPro" id="IPR013106">
    <property type="entry name" value="Ig_V-set"/>
</dbReference>
<feature type="compositionally biased region" description="Polar residues" evidence="11">
    <location>
        <begin position="1143"/>
        <end position="1153"/>
    </location>
</feature>
<feature type="region of interest" description="Disordered" evidence="11">
    <location>
        <begin position="1020"/>
        <end position="1178"/>
    </location>
</feature>
<feature type="signal peptide" evidence="12">
    <location>
        <begin position="1"/>
        <end position="31"/>
    </location>
</feature>
<evidence type="ECO:0000256" key="3">
    <source>
        <dbReference type="ARBA" id="ARBA00022692"/>
    </source>
</evidence>
<dbReference type="CDD" id="cd00096">
    <property type="entry name" value="Ig"/>
    <property type="match status" value="5"/>
</dbReference>
<protein>
    <submittedName>
        <fullName evidence="14">Immunoglobulin superfamily member 10</fullName>
    </submittedName>
</protein>
<dbReference type="PANTHER" id="PTHR45842:SF2">
    <property type="entry name" value="IMMUNOGLOBULIN SUPERFAMILY MEMBER 10"/>
    <property type="match status" value="1"/>
</dbReference>
<dbReference type="InterPro" id="IPR000483">
    <property type="entry name" value="Cys-rich_flank_reg_C"/>
</dbReference>
<dbReference type="SUPFAM" id="SSF48726">
    <property type="entry name" value="Immunoglobulin"/>
    <property type="match status" value="12"/>
</dbReference>
<keyword evidence="8" id="KW-1015">Disulfide bond</keyword>
<dbReference type="InterPro" id="IPR003598">
    <property type="entry name" value="Ig_sub2"/>
</dbReference>
<dbReference type="PROSITE" id="PS50835">
    <property type="entry name" value="IG_LIKE"/>
    <property type="match status" value="12"/>
</dbReference>
<dbReference type="Gene3D" id="2.60.40.10">
    <property type="entry name" value="Immunoglobulins"/>
    <property type="match status" value="12"/>
</dbReference>
<dbReference type="InterPro" id="IPR036179">
    <property type="entry name" value="Ig-like_dom_sf"/>
</dbReference>
<feature type="compositionally biased region" description="Low complexity" evidence="11">
    <location>
        <begin position="1352"/>
        <end position="1368"/>
    </location>
</feature>
<organism evidence="14 15">
    <name type="scientific">Sciurus vulgaris</name>
    <name type="common">Eurasian red squirrel</name>
    <dbReference type="NCBI Taxonomy" id="55149"/>
    <lineage>
        <taxon>Eukaryota</taxon>
        <taxon>Metazoa</taxon>
        <taxon>Chordata</taxon>
        <taxon>Craniata</taxon>
        <taxon>Vertebrata</taxon>
        <taxon>Euteleostomi</taxon>
        <taxon>Mammalia</taxon>
        <taxon>Eutheria</taxon>
        <taxon>Euarchontoglires</taxon>
        <taxon>Glires</taxon>
        <taxon>Rodentia</taxon>
        <taxon>Sciuromorpha</taxon>
        <taxon>Sciuridae</taxon>
        <taxon>Sciurinae</taxon>
        <taxon>Sciurini</taxon>
        <taxon>Sciurus</taxon>
    </lineage>
</organism>
<reference evidence="14" key="1">
    <citation type="submission" date="2025-08" db="UniProtKB">
        <authorList>
            <consortium name="Ensembl"/>
        </authorList>
    </citation>
    <scope>IDENTIFICATION</scope>
</reference>
<feature type="domain" description="Ig-like" evidence="13">
    <location>
        <begin position="1707"/>
        <end position="1798"/>
    </location>
</feature>
<dbReference type="Pfam" id="PF07679">
    <property type="entry name" value="I-set"/>
    <property type="match status" value="7"/>
</dbReference>
<feature type="compositionally biased region" description="Low complexity" evidence="11">
    <location>
        <begin position="809"/>
        <end position="830"/>
    </location>
</feature>
<dbReference type="GeneTree" id="ENSGT00940000158290"/>
<feature type="compositionally biased region" description="Polar residues" evidence="11">
    <location>
        <begin position="1410"/>
        <end position="1421"/>
    </location>
</feature>
<feature type="compositionally biased region" description="Polar residues" evidence="11">
    <location>
        <begin position="972"/>
        <end position="988"/>
    </location>
</feature>
<dbReference type="InterPro" id="IPR000372">
    <property type="entry name" value="LRRNT"/>
</dbReference>
<feature type="compositionally biased region" description="Basic and acidic residues" evidence="11">
    <location>
        <begin position="763"/>
        <end position="774"/>
    </location>
</feature>
<feature type="domain" description="Ig-like" evidence="13">
    <location>
        <begin position="1999"/>
        <end position="2097"/>
    </location>
</feature>
<proteinExistence type="predicted"/>
<dbReference type="InterPro" id="IPR003599">
    <property type="entry name" value="Ig_sub"/>
</dbReference>
<feature type="domain" description="Ig-like" evidence="13">
    <location>
        <begin position="2299"/>
        <end position="2389"/>
    </location>
</feature>
<dbReference type="PANTHER" id="PTHR45842">
    <property type="entry name" value="SYNAPTIC ADHESION-LIKE MOLECULE SALM"/>
    <property type="match status" value="1"/>
</dbReference>
<dbReference type="InterPro" id="IPR050467">
    <property type="entry name" value="LRFN"/>
</dbReference>
<dbReference type="FunFam" id="3.80.10.10:FF:000103">
    <property type="entry name" value="Immunoglobulin superfamily member 10"/>
    <property type="match status" value="1"/>
</dbReference>
<keyword evidence="2" id="KW-0433">Leucine-rich repeat</keyword>
<accession>A0A8D2B1F2</accession>
<dbReference type="InterPro" id="IPR013783">
    <property type="entry name" value="Ig-like_fold"/>
</dbReference>
<gene>
    <name evidence="14" type="primary">IGSF10</name>
</gene>
<dbReference type="GO" id="GO:0016020">
    <property type="term" value="C:membrane"/>
    <property type="evidence" value="ECO:0007669"/>
    <property type="project" value="UniProtKB-SubCell"/>
</dbReference>
<sequence>MIFLFFRMRVKAVLLVPFTGVLLVATPGSRACPRRCACYVSTEVHCTFRYLTSIPDSIPPNVERINLGYNSLVRLTRADFSGLSKLELLLLHSNRIHTIADGAFSDLRELQVLKLSYNKVRKLQKDTFSGLGRLARLHLDHNDIESVHPEAFYGLGSLRLVQLEGNRLTKLHPDTFVSRRFLQVFGTSPIKYLYLSDNLLPTLPGEMLTYMPDLESLYLHGNPWVCDCRLQWLPGWMQEKPDVIKCKKDRGLSGLQQCPACTNPQGAKGRPLTLVPAAAFLCVKPAIDPSLKSRRLTIPEDGSSASVSPQDFLAPLGSLTLNMTDQFGNKANVVCSVQKPSRTLPVAFAEENSHLILNMSLSTFLVCDMDSSDIQAVWRVLALYSDAPLILERSHLLTETPQLCYKYKQVAPKPEDIFTNVEADLRADPSWLMQDRVSLQLNRTATTLGTLQIQYASDAQVTLPVTEMEPVKHKWTMISRNNDTKLEHTVLVGDTITLACPGQGDPSPHLEWLLADGSKVRAPHIGEDGRILIDTSGKLELRMADGFDAGTYHCVSTNRGDADVLTYRVTVVEPHVEAHNGGDHYVVFAGDSLDLPCHATGTPDPSVSWVLPGSSVLGQSSGGKHLLDNGTLRILEVAPEDQGHYRCVAANPFGVDFRLFQVSVKMEDQRPLEQGEDTDGSGLGEASPSALPRESAGRPLPPPAPVGAEAGKPVSRTSKGNEGESTPLRRGGSLRPRPREHRRHLPASARRIDPRRWAALLERAKKNTVPERGEGTAVGPPTPASQPASTPGHEEGSSGALPPGEASMDPAAAAPDAPTGTATAGPRAATQGLVANGAAGTGVSPTASPPGPPEDPMDLPQSTASETAATSARVGPSGSSRAHGAASQGPAPVLPPLPGVPGFQDAGQTQRPGHFQRAPPTTQRAVTDGVSESASTTGGRQIAVTGAGGPRSHHVYPSTAHGLGASKLPSEPQVTAHPSFQIPRSSTAGAPLPRRFGRRRKIWGRGRIISPYRTPVLRQHGHGMARPAVRGSAGERATMPSAPERQARRPAGPPREGFTAAPAASFLGWTPSTHPHANTARVTAEPSTALVQNPSLLSQNKPKVDVEKTPPTKKHLSAESTQGAPPGAVVTPAPPSTALSEPLTANSSSQPASSPGEARGPSWSIPRPEPVTKPPVVPTALPVTRFPRREIPWHQIFVNNHKQKGMLKYLHTPGLQKSTATKLPRVSPALPTDSISPLPSTTFSARLMHIPPVTLAATHHSACEAPRPGRGPLGKELPLPLLHPLLPTTASREPSTVSFRPVPTATLASPLSAPPSVIIYKTPAAGPRAPEYAREQEPQRIGNGRDISPGQSTGSSLLSISPSTNPPLDNTRGISSTTGLPPGTAHPTGITEEPPQETVQTWRSVMASAVSLSSTSPQGTTARRAHTGPSTGPPLLSNGAPRLPIPASLPPTQIALADTLATPAFKVMAGTAVTLKESPRHLANPQQLAGVTAPPQQPDAKPTAGTAHLTYPSWVSPAPMPALITVGSQDSRRAPLPWAEHQFGPKSYPEIAGKGTNPVTSKVPALSLPEATSDASNWDGQKMDKKASQKLTTSRRLPPDSLLRNVFEKPRIVGGHAASFTVPAHSDAFLPCVATGNPPPTVHWTRVSSGLELSTGTQNSRFQVLPNGTLTIQRVSIQDRGQYLCSASNPHGTDHLHVTLSVVSYPPRILEGRAEELTVHSGSTVELKCRAEGQPRPAVSWILANQSVVSESSTGKRQALVTPDGTLVIRHLSIYDRGSYRCVASNPAGQDSRLVRIQVVAAPPVILEPKRQVLVGSWGQSLELPCTAEGSPQPRVHWVLADGTEVKPLQAPHARLFLHANGTLHIRKVALSDRGAYECIATSSTGSERRVVTLRVEGHETSPRTEVTSQRRTQVNWGDRLLLNCSAAGEPTPKTVWKLPSQAVVDQRHRMGSRIHVYPNGSLLIGSVTEEDGGDYVCVARNGRGDDLSLMHVSLRLTPARINGKQHLARQVRQGKDFRVDCQASGSPQPAISWSLPDGRRVDQAGLAEDDGPRTERYRLFDNGTLHVGAVGVAEEGDYTCHAQNTLGRDEMRVRLTVLTAAPRITRGSPASVRVAAGDTAVLDCEVVGEPRPRMFWLLPSGHTVSSSSGRYAFHANGSLWVREARTRDSGEYVCVARNPSGGDARAYAVEVASQPPRINGVAARRTVVSATALRHSRKLLHCRAEGRPPPRVRWLMPDGVELAAPYRGGRLAVHANGTLEIRNARPSDAADFTCVARNAGGESELLVRLAVRDLLRRPTFRSPSNQRVAAPLGRPAALNCSADGNPPPEIIWMLPDGTRLSPGRPDSRHLIAGNGSLLFRKTTRQDAGRYRCAARNQVGYIEKLVVLEVGQTPVILTYAPRAVSSVAGDPLWLHCVSDGIPKPRIKWTTPSGSVLDRPQGNGRYTLHENGTLAIKAATVQDRGNYVCQAQNSVGQALITVPVSVVAYPPRITSRPPRSILTRTGVAFQLHCVALGVPKPEVTWDTPDHSSFSKAREGLHPQGTLVLENPQTSDSGLYRCTARNALGSDHAATYVQVI</sequence>
<dbReference type="SMART" id="SM00406">
    <property type="entry name" value="IGv"/>
    <property type="match status" value="4"/>
</dbReference>
<dbReference type="InterPro" id="IPR007110">
    <property type="entry name" value="Ig-like_dom"/>
</dbReference>
<dbReference type="FunFam" id="2.60.40.10:FF:001224">
    <property type="entry name" value="Immunoglobulin superfamily member 10"/>
    <property type="match status" value="1"/>
</dbReference>
<feature type="domain" description="Ig-like" evidence="13">
    <location>
        <begin position="1803"/>
        <end position="1893"/>
    </location>
</feature>
<dbReference type="Proteomes" id="UP000694564">
    <property type="component" value="Chromosome 10"/>
</dbReference>
<evidence type="ECO:0000256" key="1">
    <source>
        <dbReference type="ARBA" id="ARBA00004167"/>
    </source>
</evidence>
<feature type="compositionally biased region" description="Polar residues" evidence="11">
    <location>
        <begin position="715"/>
        <end position="724"/>
    </location>
</feature>
<feature type="region of interest" description="Disordered" evidence="11">
    <location>
        <begin position="668"/>
        <end position="751"/>
    </location>
</feature>
<feature type="region of interest" description="Disordered" evidence="11">
    <location>
        <begin position="1326"/>
        <end position="1446"/>
    </location>
</feature>
<dbReference type="SMART" id="SM00369">
    <property type="entry name" value="LRR_TYP"/>
    <property type="match status" value="5"/>
</dbReference>
<dbReference type="OrthoDB" id="10062932at2759"/>
<evidence type="ECO:0000259" key="13">
    <source>
        <dbReference type="PROSITE" id="PS50835"/>
    </source>
</evidence>
<evidence type="ECO:0000256" key="7">
    <source>
        <dbReference type="ARBA" id="ARBA00023136"/>
    </source>
</evidence>
<evidence type="ECO:0000256" key="8">
    <source>
        <dbReference type="ARBA" id="ARBA00023157"/>
    </source>
</evidence>
<feature type="domain" description="Ig-like" evidence="13">
    <location>
        <begin position="1610"/>
        <end position="1701"/>
    </location>
</feature>
<feature type="domain" description="Ig-like" evidence="13">
    <location>
        <begin position="2490"/>
        <end position="2578"/>
    </location>
</feature>
<reference evidence="14" key="2">
    <citation type="submission" date="2025-09" db="UniProtKB">
        <authorList>
            <consortium name="Ensembl"/>
        </authorList>
    </citation>
    <scope>IDENTIFICATION</scope>
</reference>
<dbReference type="Gene3D" id="3.80.10.10">
    <property type="entry name" value="Ribonuclease Inhibitor"/>
    <property type="match status" value="2"/>
</dbReference>
<keyword evidence="3" id="KW-0812">Transmembrane</keyword>
<dbReference type="Ensembl" id="ENSSVLT00005010698.1">
    <property type="protein sequence ID" value="ENSSVLP00005009663.1"/>
    <property type="gene ID" value="ENSSVLG00005007686.1"/>
</dbReference>
<keyword evidence="15" id="KW-1185">Reference proteome</keyword>
<dbReference type="GO" id="GO:0005576">
    <property type="term" value="C:extracellular region"/>
    <property type="evidence" value="ECO:0007669"/>
    <property type="project" value="Ensembl"/>
</dbReference>
<evidence type="ECO:0000256" key="10">
    <source>
        <dbReference type="ARBA" id="ARBA00023319"/>
    </source>
</evidence>
<feature type="region of interest" description="Disordered" evidence="11">
    <location>
        <begin position="763"/>
        <end position="995"/>
    </location>
</feature>
<dbReference type="Pfam" id="PF13927">
    <property type="entry name" value="Ig_3"/>
    <property type="match status" value="5"/>
</dbReference>
<dbReference type="Pfam" id="PF13855">
    <property type="entry name" value="LRR_8"/>
    <property type="match status" value="1"/>
</dbReference>
<keyword evidence="10" id="KW-0393">Immunoglobulin domain</keyword>
<dbReference type="InterPro" id="IPR003591">
    <property type="entry name" value="Leu-rich_rpt_typical-subtyp"/>
</dbReference>
<feature type="compositionally biased region" description="Polar residues" evidence="11">
    <location>
        <begin position="1085"/>
        <end position="1101"/>
    </location>
</feature>
<evidence type="ECO:0000256" key="9">
    <source>
        <dbReference type="ARBA" id="ARBA00023180"/>
    </source>
</evidence>
<feature type="domain" description="Ig-like" evidence="13">
    <location>
        <begin position="1903"/>
        <end position="1994"/>
    </location>
</feature>
<keyword evidence="5" id="KW-0677">Repeat</keyword>
<dbReference type="FunFam" id="2.60.40.10:FF:000032">
    <property type="entry name" value="palladin isoform X1"/>
    <property type="match status" value="2"/>
</dbReference>
<dbReference type="SMART" id="SM00409">
    <property type="entry name" value="IG"/>
    <property type="match status" value="12"/>
</dbReference>
<feature type="compositionally biased region" description="Basic residues" evidence="11">
    <location>
        <begin position="736"/>
        <end position="745"/>
    </location>
</feature>
<feature type="region of interest" description="Disordered" evidence="11">
    <location>
        <begin position="1571"/>
        <end position="1593"/>
    </location>
</feature>
<evidence type="ECO:0000256" key="4">
    <source>
        <dbReference type="ARBA" id="ARBA00022729"/>
    </source>
</evidence>
<feature type="domain" description="Ig-like" evidence="13">
    <location>
        <begin position="464"/>
        <end position="570"/>
    </location>
</feature>
<feature type="compositionally biased region" description="Pro residues" evidence="11">
    <location>
        <begin position="1167"/>
        <end position="1177"/>
    </location>
</feature>
<dbReference type="SMART" id="SM00408">
    <property type="entry name" value="IGc2"/>
    <property type="match status" value="12"/>
</dbReference>
<dbReference type="GO" id="GO:2001222">
    <property type="term" value="P:regulation of neuron migration"/>
    <property type="evidence" value="ECO:0007669"/>
    <property type="project" value="Ensembl"/>
</dbReference>
<evidence type="ECO:0000313" key="14">
    <source>
        <dbReference type="Ensembl" id="ENSSVLP00005009663.1"/>
    </source>
</evidence>
<name>A0A8D2B1F2_SCIVU</name>
<evidence type="ECO:0000256" key="2">
    <source>
        <dbReference type="ARBA" id="ARBA00022614"/>
    </source>
</evidence>
<evidence type="ECO:0000256" key="11">
    <source>
        <dbReference type="SAM" id="MobiDB-lite"/>
    </source>
</evidence>
<keyword evidence="7" id="KW-0472">Membrane</keyword>
<feature type="domain" description="Ig-like" evidence="13">
    <location>
        <begin position="2197"/>
        <end position="2291"/>
    </location>
</feature>
<dbReference type="FunFam" id="2.60.40.10:FF:000076">
    <property type="entry name" value="Leucine-rich repeat and Ig domain-containing 4"/>
    <property type="match status" value="2"/>
</dbReference>
<feature type="compositionally biased region" description="Low complexity" evidence="11">
    <location>
        <begin position="858"/>
        <end position="872"/>
    </location>
</feature>
<dbReference type="SMART" id="SM00013">
    <property type="entry name" value="LRRNT"/>
    <property type="match status" value="1"/>
</dbReference>
<dbReference type="SUPFAM" id="SSF52058">
    <property type="entry name" value="L domain-like"/>
    <property type="match status" value="1"/>
</dbReference>
<feature type="chain" id="PRO_5034976565" evidence="12">
    <location>
        <begin position="32"/>
        <end position="2578"/>
    </location>
</feature>
<dbReference type="FunFam" id="2.60.40.10:FF:001065">
    <property type="entry name" value="Immunoglobulin superfamily member 10"/>
    <property type="match status" value="1"/>
</dbReference>
<dbReference type="FunFam" id="2.60.40.10:FF:001323">
    <property type="entry name" value="immunoglobulin superfamily member 10"/>
    <property type="match status" value="1"/>
</dbReference>
<feature type="domain" description="Ig-like" evidence="13">
    <location>
        <begin position="2103"/>
        <end position="2191"/>
    </location>
</feature>
<dbReference type="InterPro" id="IPR032675">
    <property type="entry name" value="LRR_dom_sf"/>
</dbReference>
<feature type="domain" description="Ig-like" evidence="13">
    <location>
        <begin position="2394"/>
        <end position="2484"/>
    </location>
</feature>
<dbReference type="SMART" id="SM00082">
    <property type="entry name" value="LRRCT"/>
    <property type="match status" value="1"/>
</dbReference>
<evidence type="ECO:0000256" key="6">
    <source>
        <dbReference type="ARBA" id="ARBA00022989"/>
    </source>
</evidence>
<feature type="compositionally biased region" description="Polar residues" evidence="11">
    <location>
        <begin position="919"/>
        <end position="939"/>
    </location>
</feature>
<dbReference type="FunFam" id="2.60.40.10:FF:001377">
    <property type="entry name" value="Matrix remodeling associated 5"/>
    <property type="match status" value="1"/>
</dbReference>
<keyword evidence="6" id="KW-1133">Transmembrane helix</keyword>
<evidence type="ECO:0000313" key="15">
    <source>
        <dbReference type="Proteomes" id="UP000694564"/>
    </source>
</evidence>
<dbReference type="FunFam" id="2.60.40.10:FF:000621">
    <property type="entry name" value="Immunoglobulin superfamily member 10"/>
    <property type="match status" value="1"/>
</dbReference>
<keyword evidence="9" id="KW-0325">Glycoprotein</keyword>
<evidence type="ECO:0000256" key="12">
    <source>
        <dbReference type="SAM" id="SignalP"/>
    </source>
</evidence>
<dbReference type="InterPro" id="IPR001611">
    <property type="entry name" value="Leu-rich_rpt"/>
</dbReference>
<comment type="subcellular location">
    <subcellularLocation>
        <location evidence="1">Membrane</location>
        <topology evidence="1">Single-pass membrane protein</topology>
    </subcellularLocation>
</comment>
<feature type="domain" description="Ig-like" evidence="13">
    <location>
        <begin position="574"/>
        <end position="665"/>
    </location>
</feature>
<evidence type="ECO:0000256" key="5">
    <source>
        <dbReference type="ARBA" id="ARBA00022737"/>
    </source>
</evidence>